<name>A0A857NC57_9BACT</name>
<evidence type="ECO:0000256" key="1">
    <source>
        <dbReference type="SAM" id="Phobius"/>
    </source>
</evidence>
<evidence type="ECO:0008006" key="4">
    <source>
        <dbReference type="Google" id="ProtNLM"/>
    </source>
</evidence>
<dbReference type="InterPro" id="IPR036249">
    <property type="entry name" value="Thioredoxin-like_sf"/>
</dbReference>
<sequence>MMKRLLVVLFGLFLWMGLSGRVLAGEVGVYFFWGEGCPHCAKEKIFLDKLERDYEEVRVYEFEITRNQANVMLLQEMARDLDVEVAGVPFTVVGRDYWIGYQSEATTGKEIEAAVIGLIEEEGEAIGSEEGEADKGADEGTGVTIERMKRDGASIEVPILGEVEIEGLSLPVLTVVMAVLDGFNPCAMWTLLFLISLLLGMENRRRMWILGVTFVATSAGVYFLFLSAWLNLFLFVGMVGWIRGLIGLVAVGAGGYYLWDFCVNREGGCGVMGDEKRQKVFEKLKGIVLRQRFWMALMGIVLLAVAVNMVELVCSAGLPAVYTQILSMSELSSWQYYMYLVFYVLIFMLDDLFVFFTAMITLRAVGIESKYARYSHLIGGGLMLVLGLLLWFKPEVLMFG</sequence>
<dbReference type="Gene3D" id="3.40.30.10">
    <property type="entry name" value="Glutaredoxin"/>
    <property type="match status" value="1"/>
</dbReference>
<evidence type="ECO:0000313" key="3">
    <source>
        <dbReference type="Proteomes" id="UP000463983"/>
    </source>
</evidence>
<dbReference type="SUPFAM" id="SSF52833">
    <property type="entry name" value="Thioredoxin-like"/>
    <property type="match status" value="1"/>
</dbReference>
<protein>
    <recommendedName>
        <fullName evidence="4">Thioredoxin domain-containing protein</fullName>
    </recommendedName>
</protein>
<dbReference type="RefSeq" id="WP_236870863.1">
    <property type="nucleotide sequence ID" value="NZ_CP047901.1"/>
</dbReference>
<accession>A0A857NC57</accession>
<keyword evidence="1" id="KW-0472">Membrane</keyword>
<keyword evidence="3" id="KW-1185">Reference proteome</keyword>
<gene>
    <name evidence="2" type="ORF">MICH65_0140</name>
</gene>
<dbReference type="KEGG" id="caqa:MICH65_0140"/>
<evidence type="ECO:0000313" key="2">
    <source>
        <dbReference type="EMBL" id="QHO63121.1"/>
    </source>
</evidence>
<feature type="transmembrane region" description="Helical" evidence="1">
    <location>
        <begin position="182"/>
        <end position="200"/>
    </location>
</feature>
<feature type="transmembrane region" description="Helical" evidence="1">
    <location>
        <begin position="338"/>
        <end position="362"/>
    </location>
</feature>
<feature type="transmembrane region" description="Helical" evidence="1">
    <location>
        <begin position="293"/>
        <end position="318"/>
    </location>
</feature>
<dbReference type="AlphaFoldDB" id="A0A857NC57"/>
<keyword evidence="1" id="KW-1133">Transmembrane helix</keyword>
<feature type="transmembrane region" description="Helical" evidence="1">
    <location>
        <begin position="207"/>
        <end position="226"/>
    </location>
</feature>
<dbReference type="Proteomes" id="UP000463983">
    <property type="component" value="Chromosome"/>
</dbReference>
<feature type="transmembrane region" description="Helical" evidence="1">
    <location>
        <begin position="232"/>
        <end position="259"/>
    </location>
</feature>
<keyword evidence="1" id="KW-0812">Transmembrane</keyword>
<reference evidence="3" key="1">
    <citation type="journal article" date="2020" name="Microorganisms">
        <title>Complete Genome of a Member of a New Bacterial Lineage in the Microgenomates Group Reveals an Unusual Nucleotide Composition Disparity Between Two Strands of DNA and Limited Metabolic Potential.</title>
        <authorList>
            <person name="Kadnikov V.V."/>
            <person name="Mardanov A.V."/>
            <person name="Beletsky A.V."/>
            <person name="Karnachuk O.V."/>
            <person name="Ravin N.V."/>
        </authorList>
    </citation>
    <scope>NUCLEOTIDE SEQUENCE [LARGE SCALE GENOMIC DNA]</scope>
</reference>
<organism evidence="2 3">
    <name type="scientific">Candidatus Chazhemtobacterium aquaticus</name>
    <dbReference type="NCBI Taxonomy" id="2715735"/>
    <lineage>
        <taxon>Bacteria</taxon>
        <taxon>Candidatus Chazhemtobacteraceae</taxon>
        <taxon>Candidatus Chazhemtobacterium</taxon>
    </lineage>
</organism>
<feature type="transmembrane region" description="Helical" evidence="1">
    <location>
        <begin position="374"/>
        <end position="392"/>
    </location>
</feature>
<proteinExistence type="predicted"/>
<dbReference type="EMBL" id="CP047901">
    <property type="protein sequence ID" value="QHO63121.1"/>
    <property type="molecule type" value="Genomic_DNA"/>
</dbReference>